<keyword evidence="4" id="KW-1185">Reference proteome</keyword>
<dbReference type="InterPro" id="IPR050640">
    <property type="entry name" value="Bact_2-comp_sensor_kinase"/>
</dbReference>
<evidence type="ECO:0000313" key="4">
    <source>
        <dbReference type="Proteomes" id="UP000642468"/>
    </source>
</evidence>
<feature type="transmembrane region" description="Helical" evidence="1">
    <location>
        <begin position="12"/>
        <end position="31"/>
    </location>
</feature>
<name>A0ABR8JCD5_9BACT</name>
<dbReference type="PANTHER" id="PTHR34220">
    <property type="entry name" value="SENSOR HISTIDINE KINASE YPDA"/>
    <property type="match status" value="1"/>
</dbReference>
<dbReference type="Proteomes" id="UP000642468">
    <property type="component" value="Unassembled WGS sequence"/>
</dbReference>
<dbReference type="EMBL" id="JACWZZ010000001">
    <property type="protein sequence ID" value="MBD2714454.1"/>
    <property type="molecule type" value="Genomic_DNA"/>
</dbReference>
<dbReference type="InterPro" id="IPR010559">
    <property type="entry name" value="Sig_transdc_His_kin_internal"/>
</dbReference>
<feature type="transmembrane region" description="Helical" evidence="1">
    <location>
        <begin position="73"/>
        <end position="89"/>
    </location>
</feature>
<dbReference type="Pfam" id="PF06580">
    <property type="entry name" value="His_kinase"/>
    <property type="match status" value="1"/>
</dbReference>
<evidence type="ECO:0000259" key="2">
    <source>
        <dbReference type="Pfam" id="PF06580"/>
    </source>
</evidence>
<keyword evidence="1" id="KW-0812">Transmembrane</keyword>
<accession>A0ABR8JCD5</accession>
<dbReference type="GO" id="GO:0016301">
    <property type="term" value="F:kinase activity"/>
    <property type="evidence" value="ECO:0007669"/>
    <property type="project" value="UniProtKB-KW"/>
</dbReference>
<sequence length="338" mass="38486">MRFQRPSKSDFAAIVVYWLFAIPVVMSAYVYESGWARAWVGMGYTLVLDTAAVLCLVFLILPNALSGKHWRGAVVALLVFLLASSVLYREGYGVIFGKPTTWTLIGLVAGILRHAVSYGLLGIFLTVKRYFEMQKRLVLIQKAQAESELRNLRAQLDPHFLFNNLNVLRGLIQQDPAAANEYLDRFASLYRFLIRHKDEDFVSLAEELQLVDEYLYLLRHRFGCAYEFRRELPVNIDMSRLLVVPGTLQLLLENAIKHNAGNEENPLIVLINISETVLTVWHARRPKLTAVESLGTGLANLRERYRLLFSRDIEVVDTAESFSVSVPLLRQAQRWSAA</sequence>
<gene>
    <name evidence="3" type="ORF">IC231_05365</name>
</gene>
<feature type="transmembrane region" description="Helical" evidence="1">
    <location>
        <begin position="101"/>
        <end position="127"/>
    </location>
</feature>
<feature type="domain" description="Signal transduction histidine kinase internal region" evidence="2">
    <location>
        <begin position="148"/>
        <end position="223"/>
    </location>
</feature>
<comment type="caution">
    <text evidence="3">The sequence shown here is derived from an EMBL/GenBank/DDBJ whole genome shotgun (WGS) entry which is preliminary data.</text>
</comment>
<dbReference type="RefSeq" id="WP_190783504.1">
    <property type="nucleotide sequence ID" value="NZ_JACWZZ010000001.1"/>
</dbReference>
<keyword evidence="3" id="KW-0808">Transferase</keyword>
<keyword evidence="3" id="KW-0418">Kinase</keyword>
<keyword evidence="1" id="KW-0472">Membrane</keyword>
<keyword evidence="1" id="KW-1133">Transmembrane helix</keyword>
<proteinExistence type="predicted"/>
<reference evidence="3 4" key="1">
    <citation type="submission" date="2020-09" db="EMBL/GenBank/DDBJ databases">
        <authorList>
            <person name="Kim M.K."/>
        </authorList>
    </citation>
    <scope>NUCLEOTIDE SEQUENCE [LARGE SCALE GENOMIC DNA]</scope>
    <source>
        <strain evidence="3 4">BT646</strain>
    </source>
</reference>
<evidence type="ECO:0000313" key="3">
    <source>
        <dbReference type="EMBL" id="MBD2714454.1"/>
    </source>
</evidence>
<protein>
    <submittedName>
        <fullName evidence="3">Sensor histidine kinase</fullName>
    </submittedName>
</protein>
<feature type="transmembrane region" description="Helical" evidence="1">
    <location>
        <begin position="43"/>
        <end position="61"/>
    </location>
</feature>
<dbReference type="PANTHER" id="PTHR34220:SF7">
    <property type="entry name" value="SENSOR HISTIDINE KINASE YPDA"/>
    <property type="match status" value="1"/>
</dbReference>
<organism evidence="3 4">
    <name type="scientific">Hymenobacter duratus</name>
    <dbReference type="NCBI Taxonomy" id="2771356"/>
    <lineage>
        <taxon>Bacteria</taxon>
        <taxon>Pseudomonadati</taxon>
        <taxon>Bacteroidota</taxon>
        <taxon>Cytophagia</taxon>
        <taxon>Cytophagales</taxon>
        <taxon>Hymenobacteraceae</taxon>
        <taxon>Hymenobacter</taxon>
    </lineage>
</organism>
<evidence type="ECO:0000256" key="1">
    <source>
        <dbReference type="SAM" id="Phobius"/>
    </source>
</evidence>